<feature type="transmembrane region" description="Helical" evidence="10">
    <location>
        <begin position="47"/>
        <end position="65"/>
    </location>
</feature>
<feature type="transmembrane region" description="Helical" evidence="10">
    <location>
        <begin position="72"/>
        <end position="90"/>
    </location>
</feature>
<dbReference type="Gene3D" id="1.20.1080.10">
    <property type="entry name" value="Glycerol uptake facilitator protein"/>
    <property type="match status" value="1"/>
</dbReference>
<comment type="subcellular location">
    <subcellularLocation>
        <location evidence="1">Cell membrane</location>
        <topology evidence="1">Multi-pass membrane protein</topology>
    </subcellularLocation>
</comment>
<evidence type="ECO:0000313" key="11">
    <source>
        <dbReference type="EMBL" id="RBP98060.1"/>
    </source>
</evidence>
<evidence type="ECO:0000256" key="9">
    <source>
        <dbReference type="SAM" id="MobiDB-lite"/>
    </source>
</evidence>
<feature type="transmembrane region" description="Helical" evidence="10">
    <location>
        <begin position="117"/>
        <end position="138"/>
    </location>
</feature>
<evidence type="ECO:0000256" key="4">
    <source>
        <dbReference type="ARBA" id="ARBA00022475"/>
    </source>
</evidence>
<evidence type="ECO:0000256" key="6">
    <source>
        <dbReference type="ARBA" id="ARBA00022989"/>
    </source>
</evidence>
<evidence type="ECO:0000256" key="10">
    <source>
        <dbReference type="SAM" id="Phobius"/>
    </source>
</evidence>
<dbReference type="PROSITE" id="PS00221">
    <property type="entry name" value="MIP"/>
    <property type="match status" value="1"/>
</dbReference>
<keyword evidence="5 8" id="KW-0812">Transmembrane</keyword>
<evidence type="ECO:0000256" key="1">
    <source>
        <dbReference type="ARBA" id="ARBA00004651"/>
    </source>
</evidence>
<feature type="transmembrane region" description="Helical" evidence="10">
    <location>
        <begin position="258"/>
        <end position="277"/>
    </location>
</feature>
<dbReference type="InterPro" id="IPR034294">
    <property type="entry name" value="Aquaporin_transptr"/>
</dbReference>
<evidence type="ECO:0000313" key="12">
    <source>
        <dbReference type="Proteomes" id="UP000252530"/>
    </source>
</evidence>
<accession>A0A366K8J1</accession>
<dbReference type="Proteomes" id="UP000252530">
    <property type="component" value="Unassembled WGS sequence"/>
</dbReference>
<gene>
    <name evidence="11" type="ORF">CRD60_02485</name>
</gene>
<comment type="caution">
    <text evidence="11">The sequence shown here is derived from an EMBL/GenBank/DDBJ whole genome shotgun (WGS) entry which is preliminary data.</text>
</comment>
<keyword evidence="4" id="KW-1003">Cell membrane</keyword>
<proteinExistence type="inferred from homology"/>
<feature type="region of interest" description="Disordered" evidence="9">
    <location>
        <begin position="309"/>
        <end position="335"/>
    </location>
</feature>
<dbReference type="Pfam" id="PF00230">
    <property type="entry name" value="MIP"/>
    <property type="match status" value="1"/>
</dbReference>
<evidence type="ECO:0000256" key="5">
    <source>
        <dbReference type="ARBA" id="ARBA00022692"/>
    </source>
</evidence>
<dbReference type="InterPro" id="IPR023271">
    <property type="entry name" value="Aquaporin-like"/>
</dbReference>
<evidence type="ECO:0000256" key="7">
    <source>
        <dbReference type="ARBA" id="ARBA00023136"/>
    </source>
</evidence>
<keyword evidence="7 10" id="KW-0472">Membrane</keyword>
<protein>
    <submittedName>
        <fullName evidence="11">Glycerol transporter</fullName>
    </submittedName>
</protein>
<dbReference type="PANTHER" id="PTHR19139">
    <property type="entry name" value="AQUAPORIN TRANSPORTER"/>
    <property type="match status" value="1"/>
</dbReference>
<dbReference type="PANTHER" id="PTHR19139:SF199">
    <property type="entry name" value="MIP17260P"/>
    <property type="match status" value="1"/>
</dbReference>
<dbReference type="AlphaFoldDB" id="A0A366K8J1"/>
<dbReference type="RefSeq" id="WP_113859743.1">
    <property type="nucleotide sequence ID" value="NZ_PDCG01000002.1"/>
</dbReference>
<dbReference type="PRINTS" id="PR00783">
    <property type="entry name" value="MINTRINSICP"/>
</dbReference>
<evidence type="ECO:0000256" key="8">
    <source>
        <dbReference type="RuleBase" id="RU000477"/>
    </source>
</evidence>
<reference evidence="11 12" key="1">
    <citation type="submission" date="2017-10" db="EMBL/GenBank/DDBJ databases">
        <title>Bifidobacterium xylocopum sp. nov. and Bifidobacterium aemilianum sp. nov., from the carpenter bee (Xylocopa violacea) digestive tract.</title>
        <authorList>
            <person name="Alberoni D."/>
            <person name="Baffoni L."/>
            <person name="Di Gioia D."/>
            <person name="Gaggia F."/>
            <person name="Biavati B."/>
        </authorList>
    </citation>
    <scope>NUCLEOTIDE SEQUENCE [LARGE SCALE GENOMIC DNA]</scope>
    <source>
        <strain evidence="11 12">XV10</strain>
    </source>
</reference>
<keyword evidence="6 10" id="KW-1133">Transmembrane helix</keyword>
<dbReference type="InterPro" id="IPR022357">
    <property type="entry name" value="MIP_CS"/>
</dbReference>
<comment type="similarity">
    <text evidence="2 8">Belongs to the MIP/aquaporin (TC 1.A.8) family.</text>
</comment>
<dbReference type="SUPFAM" id="SSF81338">
    <property type="entry name" value="Aquaporin-like"/>
    <property type="match status" value="1"/>
</dbReference>
<organism evidence="11 12">
    <name type="scientific">Bifidobacterium aemilianum</name>
    <dbReference type="NCBI Taxonomy" id="2493120"/>
    <lineage>
        <taxon>Bacteria</taxon>
        <taxon>Bacillati</taxon>
        <taxon>Actinomycetota</taxon>
        <taxon>Actinomycetes</taxon>
        <taxon>Bifidobacteriales</taxon>
        <taxon>Bifidobacteriaceae</taxon>
        <taxon>Bifidobacterium</taxon>
    </lineage>
</organism>
<keyword evidence="3 8" id="KW-0813">Transport</keyword>
<evidence type="ECO:0000256" key="2">
    <source>
        <dbReference type="ARBA" id="ARBA00006175"/>
    </source>
</evidence>
<evidence type="ECO:0000256" key="3">
    <source>
        <dbReference type="ARBA" id="ARBA00022448"/>
    </source>
</evidence>
<dbReference type="GO" id="GO:0015250">
    <property type="term" value="F:water channel activity"/>
    <property type="evidence" value="ECO:0007669"/>
    <property type="project" value="TreeGrafter"/>
</dbReference>
<feature type="transmembrane region" description="Helical" evidence="10">
    <location>
        <begin position="180"/>
        <end position="198"/>
    </location>
</feature>
<dbReference type="GO" id="GO:0005886">
    <property type="term" value="C:plasma membrane"/>
    <property type="evidence" value="ECO:0007669"/>
    <property type="project" value="UniProtKB-SubCell"/>
</dbReference>
<name>A0A366K8J1_9BIFI</name>
<feature type="transmembrane region" description="Helical" evidence="10">
    <location>
        <begin position="210"/>
        <end position="228"/>
    </location>
</feature>
<dbReference type="EMBL" id="PDCG01000002">
    <property type="protein sequence ID" value="RBP98060.1"/>
    <property type="molecule type" value="Genomic_DNA"/>
</dbReference>
<sequence length="335" mass="34962">MEVQAEPEDLQNPDEGVAIAEETAVYTTQTPTGGKVKDMVLRIGSELIGSFLIFFAIYCVGIMATPLSNINMAFIALSTGLAYGVVTYMFGRISGGHFNPAITVASMLGMKTKWLDGILYIIAQLLGALAAGGLMRLIIPTGQSLTAKMLLPYVVNGFNEISVSAGILKGAGASFDVKTAVIVEVVASILVIIAAMMTMNKKDSSNGIQAMVMGGAYALGTSFTYMITGSGMNPARSTGIAVAAMGLGLDVEPVKQLWVFWVCPILAAALVTIFIVIREMLSTSSPADAIADTNSEADQADAAIEEMSLEGSQCATPAEDETAMENAAASDQQGI</sequence>
<keyword evidence="12" id="KW-1185">Reference proteome</keyword>
<dbReference type="InterPro" id="IPR000425">
    <property type="entry name" value="MIP"/>
</dbReference>